<dbReference type="InterPro" id="IPR003594">
    <property type="entry name" value="HATPase_dom"/>
</dbReference>
<sequence length="142" mass="15094">MTDVLARRSFRNVATPEAVDAVHGQLDDLWEDAPFVPDMDRMTFATAVIEAAANVVQHAEPESADPVELGVDICIRQTSLQAEVSAFGAASPAIDDGDPAMPGEDAESGRGLALIRALVTTVTFTRQDGTNTWVLSREPIGS</sequence>
<name>A0AAU8EIR2_9MICC</name>
<reference evidence="2" key="1">
    <citation type="submission" date="2024-06" db="EMBL/GenBank/DDBJ databases">
        <title>Biodegradation of dimethachlon by Arthrobacter sp. K5: mechanistic insights and ecological implications.</title>
        <authorList>
            <person name="Hu S."/>
            <person name="Lu P."/>
        </authorList>
    </citation>
    <scope>NUCLEOTIDE SEQUENCE</scope>
    <source>
        <strain evidence="2">K5</strain>
    </source>
</reference>
<feature type="domain" description="Histidine kinase/HSP90-like ATPase" evidence="1">
    <location>
        <begin position="14"/>
        <end position="132"/>
    </location>
</feature>
<proteinExistence type="predicted"/>
<keyword evidence="2" id="KW-0067">ATP-binding</keyword>
<dbReference type="EMBL" id="CP159279">
    <property type="protein sequence ID" value="XCH09523.1"/>
    <property type="molecule type" value="Genomic_DNA"/>
</dbReference>
<dbReference type="CDD" id="cd16936">
    <property type="entry name" value="HATPase_RsbW-like"/>
    <property type="match status" value="1"/>
</dbReference>
<protein>
    <submittedName>
        <fullName evidence="2">ATP-binding protein</fullName>
    </submittedName>
</protein>
<dbReference type="Gene3D" id="3.30.565.10">
    <property type="entry name" value="Histidine kinase-like ATPase, C-terminal domain"/>
    <property type="match status" value="1"/>
</dbReference>
<gene>
    <name evidence="2" type="ORF">ABRP34_11695</name>
</gene>
<evidence type="ECO:0000313" key="2">
    <source>
        <dbReference type="EMBL" id="XCH09523.1"/>
    </source>
</evidence>
<keyword evidence="2" id="KW-0547">Nucleotide-binding</keyword>
<dbReference type="AlphaFoldDB" id="A0AAU8EIR2"/>
<dbReference type="GO" id="GO:0005524">
    <property type="term" value="F:ATP binding"/>
    <property type="evidence" value="ECO:0007669"/>
    <property type="project" value="UniProtKB-KW"/>
</dbReference>
<evidence type="ECO:0000259" key="1">
    <source>
        <dbReference type="Pfam" id="PF13581"/>
    </source>
</evidence>
<organism evidence="2">
    <name type="scientific">Arthrobacter sp. K5</name>
    <dbReference type="NCBI Taxonomy" id="2839623"/>
    <lineage>
        <taxon>Bacteria</taxon>
        <taxon>Bacillati</taxon>
        <taxon>Actinomycetota</taxon>
        <taxon>Actinomycetes</taxon>
        <taxon>Micrococcales</taxon>
        <taxon>Micrococcaceae</taxon>
        <taxon>Arthrobacter</taxon>
    </lineage>
</organism>
<dbReference type="InterPro" id="IPR036890">
    <property type="entry name" value="HATPase_C_sf"/>
</dbReference>
<dbReference type="Pfam" id="PF13581">
    <property type="entry name" value="HATPase_c_2"/>
    <property type="match status" value="1"/>
</dbReference>
<dbReference type="RefSeq" id="WP_314195712.1">
    <property type="nucleotide sequence ID" value="NZ_CP159279.1"/>
</dbReference>
<accession>A0AAU8EIR2</accession>